<evidence type="ECO:0000313" key="9">
    <source>
        <dbReference type="Proteomes" id="UP000613768"/>
    </source>
</evidence>
<dbReference type="GO" id="GO:0004222">
    <property type="term" value="F:metalloendopeptidase activity"/>
    <property type="evidence" value="ECO:0007669"/>
    <property type="project" value="InterPro"/>
</dbReference>
<dbReference type="Proteomes" id="UP000613768">
    <property type="component" value="Unassembled WGS sequence"/>
</dbReference>
<dbReference type="Gene3D" id="3.30.2010.10">
    <property type="entry name" value="Metalloproteases ('zincins'), catalytic domain"/>
    <property type="match status" value="1"/>
</dbReference>
<keyword evidence="3 6" id="KW-0378">Hydrolase</keyword>
<comment type="similarity">
    <text evidence="6">Belongs to the peptidase M48 family.</text>
</comment>
<evidence type="ECO:0000256" key="5">
    <source>
        <dbReference type="ARBA" id="ARBA00023049"/>
    </source>
</evidence>
<evidence type="ECO:0000259" key="7">
    <source>
        <dbReference type="Pfam" id="PF01435"/>
    </source>
</evidence>
<evidence type="ECO:0000256" key="1">
    <source>
        <dbReference type="ARBA" id="ARBA00022670"/>
    </source>
</evidence>
<evidence type="ECO:0000256" key="6">
    <source>
        <dbReference type="RuleBase" id="RU003983"/>
    </source>
</evidence>
<dbReference type="GO" id="GO:0006508">
    <property type="term" value="P:proteolysis"/>
    <property type="evidence" value="ECO:0007669"/>
    <property type="project" value="UniProtKB-KW"/>
</dbReference>
<keyword evidence="9" id="KW-1185">Reference proteome</keyword>
<accession>A0AAW3ZRU0</accession>
<proteinExistence type="inferred from homology"/>
<keyword evidence="2" id="KW-0479">Metal-binding</keyword>
<comment type="caution">
    <text evidence="8">The sequence shown here is derived from an EMBL/GenBank/DDBJ whole genome shotgun (WGS) entry which is preliminary data.</text>
</comment>
<keyword evidence="1 6" id="KW-0645">Protease</keyword>
<keyword evidence="5 6" id="KW-0482">Metalloprotease</keyword>
<dbReference type="RefSeq" id="WP_192031007.1">
    <property type="nucleotide sequence ID" value="NZ_JACYTR010000056.1"/>
</dbReference>
<gene>
    <name evidence="8" type="ORF">IFO71_17740</name>
</gene>
<comment type="cofactor">
    <cofactor evidence="6">
        <name>Zn(2+)</name>
        <dbReference type="ChEBI" id="CHEBI:29105"/>
    </cofactor>
    <text evidence="6">Binds 1 zinc ion per subunit.</text>
</comment>
<sequence length="155" mass="16992">MSPLDRPLAEIDFARRIVISKGMLRLMHSEAELIFLLAHEVAHYELSHRPPRSAAKRLPLELAADTRALEVMCRLGLRDAAARSLLTRLNEPGREVVDESLKELASTEVRARLAALTGCAAAQHETLLLDPSAFRQLIEAALAASITPAPEGTIR</sequence>
<reference evidence="8 9" key="1">
    <citation type="submission" date="2020-09" db="EMBL/GenBank/DDBJ databases">
        <title>Pseudoxanthomonas sp. CAU 1598 isolated from sand of Yaerae Beach.</title>
        <authorList>
            <person name="Kim W."/>
        </authorList>
    </citation>
    <scope>NUCLEOTIDE SEQUENCE [LARGE SCALE GENOMIC DNA]</scope>
    <source>
        <strain evidence="8 9">CAU 1598</strain>
    </source>
</reference>
<dbReference type="Pfam" id="PF01435">
    <property type="entry name" value="Peptidase_M48"/>
    <property type="match status" value="1"/>
</dbReference>
<organism evidence="8 9">
    <name type="scientific">Pseudomarimonas arenosa</name>
    <dbReference type="NCBI Taxonomy" id="2774145"/>
    <lineage>
        <taxon>Bacteria</taxon>
        <taxon>Pseudomonadati</taxon>
        <taxon>Pseudomonadota</taxon>
        <taxon>Gammaproteobacteria</taxon>
        <taxon>Lysobacterales</taxon>
        <taxon>Lysobacteraceae</taxon>
        <taxon>Pseudomarimonas</taxon>
    </lineage>
</organism>
<evidence type="ECO:0000256" key="2">
    <source>
        <dbReference type="ARBA" id="ARBA00022723"/>
    </source>
</evidence>
<dbReference type="GO" id="GO:0046872">
    <property type="term" value="F:metal ion binding"/>
    <property type="evidence" value="ECO:0007669"/>
    <property type="project" value="UniProtKB-KW"/>
</dbReference>
<feature type="domain" description="Peptidase M48" evidence="7">
    <location>
        <begin position="16"/>
        <end position="49"/>
    </location>
</feature>
<dbReference type="InterPro" id="IPR001915">
    <property type="entry name" value="Peptidase_M48"/>
</dbReference>
<dbReference type="AlphaFoldDB" id="A0AAW3ZRU0"/>
<keyword evidence="4 6" id="KW-0862">Zinc</keyword>
<evidence type="ECO:0000256" key="3">
    <source>
        <dbReference type="ARBA" id="ARBA00022801"/>
    </source>
</evidence>
<dbReference type="EMBL" id="JACYTR010000056">
    <property type="protein sequence ID" value="MBD8527590.1"/>
    <property type="molecule type" value="Genomic_DNA"/>
</dbReference>
<evidence type="ECO:0000313" key="8">
    <source>
        <dbReference type="EMBL" id="MBD8527590.1"/>
    </source>
</evidence>
<evidence type="ECO:0000256" key="4">
    <source>
        <dbReference type="ARBA" id="ARBA00022833"/>
    </source>
</evidence>
<protein>
    <submittedName>
        <fullName evidence="8">M48 family metalloprotease</fullName>
    </submittedName>
</protein>
<name>A0AAW3ZRU0_9GAMM</name>